<dbReference type="GeneID" id="42055391"/>
<evidence type="ECO:0000313" key="2">
    <source>
        <dbReference type="Proteomes" id="UP000183971"/>
    </source>
</evidence>
<dbReference type="Proteomes" id="UP000183971">
    <property type="component" value="Unassembled WGS sequence"/>
</dbReference>
<accession>A0A1L7VKT1</accession>
<sequence>MRDPRNNLDSFQIVQSTCLLVYGLLVPSQPAFHHALHSIYTPDLDRLDTPSRFLSAYDLTASILMHRPKKLPSPKIQRRWSDDNLVPVRHYSSDMPKRKLSLRL</sequence>
<dbReference type="EMBL" id="FJOF01000005">
    <property type="protein sequence ID" value="CZR40932.1"/>
    <property type="molecule type" value="Genomic_DNA"/>
</dbReference>
<reference evidence="2" key="1">
    <citation type="journal article" date="2016" name="Genome Biol. Evol.">
        <title>Comparative 'omics' of the Fusarium fujikuroi species complex highlights differences in genetic potential and metabolite synthesis.</title>
        <authorList>
            <person name="Niehaus E.-M."/>
            <person name="Muensterkoetter M."/>
            <person name="Proctor R.H."/>
            <person name="Brown D.W."/>
            <person name="Sharon A."/>
            <person name="Idan Y."/>
            <person name="Oren-Young L."/>
            <person name="Sieber C.M."/>
            <person name="Novak O."/>
            <person name="Pencik A."/>
            <person name="Tarkowska D."/>
            <person name="Hromadova K."/>
            <person name="Freeman S."/>
            <person name="Maymon M."/>
            <person name="Elazar M."/>
            <person name="Youssef S.A."/>
            <person name="El-Shabrawy E.S.M."/>
            <person name="Shalaby A.B.A."/>
            <person name="Houterman P."/>
            <person name="Brock N.L."/>
            <person name="Burkhardt I."/>
            <person name="Tsavkelova E.A."/>
            <person name="Dickschat J.S."/>
            <person name="Galuszka P."/>
            <person name="Gueldener U."/>
            <person name="Tudzynski B."/>
        </authorList>
    </citation>
    <scope>NUCLEOTIDE SEQUENCE [LARGE SCALE GENOMIC DNA]</scope>
    <source>
        <strain evidence="2">ET1</strain>
    </source>
</reference>
<dbReference type="AlphaFoldDB" id="A0A1L7VKT1"/>
<evidence type="ECO:0000313" key="1">
    <source>
        <dbReference type="EMBL" id="CZR40932.1"/>
    </source>
</evidence>
<dbReference type="VEuPathDB" id="FungiDB:FPRO_10521"/>
<organism evidence="1 2">
    <name type="scientific">Fusarium proliferatum (strain ET1)</name>
    <name type="common">Orchid endophyte fungus</name>
    <dbReference type="NCBI Taxonomy" id="1227346"/>
    <lineage>
        <taxon>Eukaryota</taxon>
        <taxon>Fungi</taxon>
        <taxon>Dikarya</taxon>
        <taxon>Ascomycota</taxon>
        <taxon>Pezizomycotina</taxon>
        <taxon>Sordariomycetes</taxon>
        <taxon>Hypocreomycetidae</taxon>
        <taxon>Hypocreales</taxon>
        <taxon>Nectriaceae</taxon>
        <taxon>Fusarium</taxon>
        <taxon>Fusarium fujikuroi species complex</taxon>
    </lineage>
</organism>
<dbReference type="RefSeq" id="XP_031081524.1">
    <property type="nucleotide sequence ID" value="XM_031231493.1"/>
</dbReference>
<name>A0A1L7VKT1_FUSPR</name>
<keyword evidence="2" id="KW-1185">Reference proteome</keyword>
<proteinExistence type="predicted"/>
<protein>
    <submittedName>
        <fullName evidence="1">Uncharacterized protein</fullName>
    </submittedName>
</protein>
<comment type="caution">
    <text evidence="1">The sequence shown here is derived from an EMBL/GenBank/DDBJ whole genome shotgun (WGS) entry which is preliminary data.</text>
</comment>
<gene>
    <name evidence="1" type="ORF">FPRO_10521</name>
</gene>